<evidence type="ECO:0000313" key="1">
    <source>
        <dbReference type="EMBL" id="PXX98924.1"/>
    </source>
</evidence>
<sequence>MLGRELVLRKARTIQQYNNQSKSFNSTRINFSLLKLEEKHKNKSQINKKFYSIIMIYPPPFHQVSYTIDNTFL</sequence>
<reference evidence="1 2" key="1">
    <citation type="submission" date="2018-05" db="EMBL/GenBank/DDBJ databases">
        <title>Marinifilum breve JC075T sp. nov., a marine bacterium isolated from Yongle Blue Hole in the South China Sea.</title>
        <authorList>
            <person name="Fu T."/>
        </authorList>
    </citation>
    <scope>NUCLEOTIDE SEQUENCE [LARGE SCALE GENOMIC DNA]</scope>
    <source>
        <strain evidence="1 2">JC075</strain>
    </source>
</reference>
<comment type="caution">
    <text evidence="1">The sequence shown here is derived from an EMBL/GenBank/DDBJ whole genome shotgun (WGS) entry which is preliminary data.</text>
</comment>
<proteinExistence type="predicted"/>
<evidence type="ECO:0000313" key="2">
    <source>
        <dbReference type="Proteomes" id="UP000248079"/>
    </source>
</evidence>
<protein>
    <submittedName>
        <fullName evidence="1">Uncharacterized protein</fullName>
    </submittedName>
</protein>
<accession>A0A2V3ZVF7</accession>
<gene>
    <name evidence="1" type="ORF">DF185_16250</name>
</gene>
<organism evidence="1 2">
    <name type="scientific">Marinifilum breve</name>
    <dbReference type="NCBI Taxonomy" id="2184082"/>
    <lineage>
        <taxon>Bacteria</taxon>
        <taxon>Pseudomonadati</taxon>
        <taxon>Bacteroidota</taxon>
        <taxon>Bacteroidia</taxon>
        <taxon>Marinilabiliales</taxon>
        <taxon>Marinifilaceae</taxon>
    </lineage>
</organism>
<dbReference type="Proteomes" id="UP000248079">
    <property type="component" value="Unassembled WGS sequence"/>
</dbReference>
<dbReference type="EMBL" id="QFLI01000007">
    <property type="protein sequence ID" value="PXX98924.1"/>
    <property type="molecule type" value="Genomic_DNA"/>
</dbReference>
<name>A0A2V3ZVF7_9BACT</name>
<keyword evidence="2" id="KW-1185">Reference proteome</keyword>
<dbReference type="AlphaFoldDB" id="A0A2V3ZVF7"/>